<feature type="transmembrane region" description="Helical" evidence="7">
    <location>
        <begin position="192"/>
        <end position="214"/>
    </location>
</feature>
<dbReference type="PROSITE" id="PS50928">
    <property type="entry name" value="ABC_TM1"/>
    <property type="match status" value="1"/>
</dbReference>
<comment type="subcellular location">
    <subcellularLocation>
        <location evidence="1 7">Cell membrane</location>
        <topology evidence="1 7">Multi-pass membrane protein</topology>
    </subcellularLocation>
</comment>
<evidence type="ECO:0000256" key="1">
    <source>
        <dbReference type="ARBA" id="ARBA00004651"/>
    </source>
</evidence>
<proteinExistence type="inferred from homology"/>
<dbReference type="KEGG" id="sgrg:L0C25_20135"/>
<dbReference type="PANTHER" id="PTHR43163">
    <property type="entry name" value="DIPEPTIDE TRANSPORT SYSTEM PERMEASE PROTEIN DPPB-RELATED"/>
    <property type="match status" value="1"/>
</dbReference>
<dbReference type="GO" id="GO:0005886">
    <property type="term" value="C:plasma membrane"/>
    <property type="evidence" value="ECO:0007669"/>
    <property type="project" value="UniProtKB-SubCell"/>
</dbReference>
<evidence type="ECO:0000256" key="7">
    <source>
        <dbReference type="RuleBase" id="RU363032"/>
    </source>
</evidence>
<dbReference type="GO" id="GO:0055085">
    <property type="term" value="P:transmembrane transport"/>
    <property type="evidence" value="ECO:0007669"/>
    <property type="project" value="InterPro"/>
</dbReference>
<dbReference type="AlphaFoldDB" id="A0AA46YKP7"/>
<keyword evidence="2 7" id="KW-0813">Transport</keyword>
<keyword evidence="5 7" id="KW-1133">Transmembrane helix</keyword>
<keyword evidence="3" id="KW-1003">Cell membrane</keyword>
<feature type="transmembrane region" description="Helical" evidence="7">
    <location>
        <begin position="9"/>
        <end position="29"/>
    </location>
</feature>
<dbReference type="InterPro" id="IPR035906">
    <property type="entry name" value="MetI-like_sf"/>
</dbReference>
<dbReference type="Pfam" id="PF19300">
    <property type="entry name" value="BPD_transp_1_N"/>
    <property type="match status" value="1"/>
</dbReference>
<dbReference type="InterPro" id="IPR045621">
    <property type="entry name" value="BPD_transp_1_N"/>
</dbReference>
<feature type="domain" description="ABC transmembrane type-1" evidence="8">
    <location>
        <begin position="111"/>
        <end position="317"/>
    </location>
</feature>
<name>A0AA46YKP7_9ACTN</name>
<dbReference type="Pfam" id="PF00528">
    <property type="entry name" value="BPD_transp_1"/>
    <property type="match status" value="1"/>
</dbReference>
<dbReference type="InterPro" id="IPR000515">
    <property type="entry name" value="MetI-like"/>
</dbReference>
<evidence type="ECO:0000256" key="2">
    <source>
        <dbReference type="ARBA" id="ARBA00022448"/>
    </source>
</evidence>
<dbReference type="SUPFAM" id="SSF161098">
    <property type="entry name" value="MetI-like"/>
    <property type="match status" value="1"/>
</dbReference>
<keyword evidence="10" id="KW-1185">Reference proteome</keyword>
<dbReference type="CDD" id="cd06261">
    <property type="entry name" value="TM_PBP2"/>
    <property type="match status" value="1"/>
</dbReference>
<keyword evidence="6 7" id="KW-0472">Membrane</keyword>
<evidence type="ECO:0000256" key="3">
    <source>
        <dbReference type="ARBA" id="ARBA00022475"/>
    </source>
</evidence>
<comment type="similarity">
    <text evidence="7">Belongs to the binding-protein-dependent transport system permease family.</text>
</comment>
<sequence length="330" mass="35903">MFGYIVRRVIAGLLVLLVISFGVYLFFYYGPTDPAMAYCPKAGCSGEDLARIRDNLGLDEPVLQQYGEYLKGIFVGRDITNGANVIHCGAPCLGRSFKYSVMVTPYLWDLFPATLSIALGSAVVFLTIGVTIGVISARKRGTALDRGLVGTAMLVTAMPYYLVALLAFLYLFSSWGLFPEPGYYPITEDGPVAWFKGLLLPWLALGLFTSTAYARYSRGSMIEALGEDYVRTARAKGLRDRTVALKHGLRAAVVPVVTIFGLDFAAILAGTIFTEKIFQVHGLGLQALESIRNQDLPIVSATVLFAAACVVLMNILVDLAYAVLDPRVRL</sequence>
<keyword evidence="4 7" id="KW-0812">Transmembrane</keyword>
<evidence type="ECO:0000256" key="5">
    <source>
        <dbReference type="ARBA" id="ARBA00022989"/>
    </source>
</evidence>
<feature type="transmembrane region" description="Helical" evidence="7">
    <location>
        <begin position="147"/>
        <end position="172"/>
    </location>
</feature>
<feature type="transmembrane region" description="Helical" evidence="7">
    <location>
        <begin position="249"/>
        <end position="273"/>
    </location>
</feature>
<evidence type="ECO:0000313" key="10">
    <source>
        <dbReference type="Proteomes" id="UP001164390"/>
    </source>
</evidence>
<feature type="transmembrane region" description="Helical" evidence="7">
    <location>
        <begin position="110"/>
        <end position="135"/>
    </location>
</feature>
<protein>
    <submittedName>
        <fullName evidence="9">ABC transporter permease</fullName>
    </submittedName>
</protein>
<dbReference type="EMBL" id="CP094970">
    <property type="protein sequence ID" value="UYM04814.1"/>
    <property type="molecule type" value="Genomic_DNA"/>
</dbReference>
<dbReference type="RefSeq" id="WP_271633574.1">
    <property type="nucleotide sequence ID" value="NZ_CP094970.1"/>
</dbReference>
<reference evidence="9" key="1">
    <citation type="submission" date="2022-01" db="EMBL/GenBank/DDBJ databases">
        <title>Nocardioidaceae gen. sp. A5X3R13.</title>
        <authorList>
            <person name="Lopez Marin M.A."/>
            <person name="Uhlik O."/>
        </authorList>
    </citation>
    <scope>NUCLEOTIDE SEQUENCE</scope>
    <source>
        <strain evidence="9">A5X3R13</strain>
    </source>
</reference>
<dbReference type="PANTHER" id="PTHR43163:SF9">
    <property type="entry name" value="ABC TRANSPORTER PERMEASE PROTEIN"/>
    <property type="match status" value="1"/>
</dbReference>
<organism evidence="9 10">
    <name type="scientific">Solicola gregarius</name>
    <dbReference type="NCBI Taxonomy" id="2908642"/>
    <lineage>
        <taxon>Bacteria</taxon>
        <taxon>Bacillati</taxon>
        <taxon>Actinomycetota</taxon>
        <taxon>Actinomycetes</taxon>
        <taxon>Propionibacteriales</taxon>
        <taxon>Nocardioidaceae</taxon>
        <taxon>Solicola</taxon>
    </lineage>
</organism>
<evidence type="ECO:0000259" key="8">
    <source>
        <dbReference type="PROSITE" id="PS50928"/>
    </source>
</evidence>
<gene>
    <name evidence="9" type="ORF">L0C25_20135</name>
</gene>
<feature type="transmembrane region" description="Helical" evidence="7">
    <location>
        <begin position="298"/>
        <end position="324"/>
    </location>
</feature>
<evidence type="ECO:0000313" key="9">
    <source>
        <dbReference type="EMBL" id="UYM04814.1"/>
    </source>
</evidence>
<dbReference type="Gene3D" id="1.10.3720.10">
    <property type="entry name" value="MetI-like"/>
    <property type="match status" value="1"/>
</dbReference>
<evidence type="ECO:0000256" key="4">
    <source>
        <dbReference type="ARBA" id="ARBA00022692"/>
    </source>
</evidence>
<accession>A0AA46YKP7</accession>
<dbReference type="Proteomes" id="UP001164390">
    <property type="component" value="Chromosome"/>
</dbReference>
<evidence type="ECO:0000256" key="6">
    <source>
        <dbReference type="ARBA" id="ARBA00023136"/>
    </source>
</evidence>